<dbReference type="Proteomes" id="UP000481153">
    <property type="component" value="Unassembled WGS sequence"/>
</dbReference>
<reference evidence="2 3" key="1">
    <citation type="submission" date="2019-07" db="EMBL/GenBank/DDBJ databases">
        <title>Genomics analysis of Aphanomyces spp. identifies a new class of oomycete effector associated with host adaptation.</title>
        <authorList>
            <person name="Gaulin E."/>
        </authorList>
    </citation>
    <scope>NUCLEOTIDE SEQUENCE [LARGE SCALE GENOMIC DNA]</scope>
    <source>
        <strain evidence="2 3">ATCC 201684</strain>
    </source>
</reference>
<evidence type="ECO:0000313" key="3">
    <source>
        <dbReference type="Proteomes" id="UP000481153"/>
    </source>
</evidence>
<dbReference type="VEuPathDB" id="FungiDB:AeMF1_020148"/>
<dbReference type="EMBL" id="VJMJ01000053">
    <property type="protein sequence ID" value="KAF0740301.1"/>
    <property type="molecule type" value="Genomic_DNA"/>
</dbReference>
<dbReference type="AlphaFoldDB" id="A0A6G0XJK2"/>
<accession>A0A6G0XJK2</accession>
<evidence type="ECO:0000256" key="1">
    <source>
        <dbReference type="SAM" id="Coils"/>
    </source>
</evidence>
<name>A0A6G0XJK2_9STRA</name>
<organism evidence="2 3">
    <name type="scientific">Aphanomyces euteiches</name>
    <dbReference type="NCBI Taxonomy" id="100861"/>
    <lineage>
        <taxon>Eukaryota</taxon>
        <taxon>Sar</taxon>
        <taxon>Stramenopiles</taxon>
        <taxon>Oomycota</taxon>
        <taxon>Saprolegniomycetes</taxon>
        <taxon>Saprolegniales</taxon>
        <taxon>Verrucalvaceae</taxon>
        <taxon>Aphanomyces</taxon>
    </lineage>
</organism>
<keyword evidence="1" id="KW-0175">Coiled coil</keyword>
<feature type="coiled-coil region" evidence="1">
    <location>
        <begin position="117"/>
        <end position="151"/>
    </location>
</feature>
<keyword evidence="3" id="KW-1185">Reference proteome</keyword>
<sequence length="154" mass="17546">MIELSTSSYINDVVEGTLKPKLQKAEATTSQLRERGSAHHVKIHRTCYDFHASPFCCLHAAAAAALTKMAARKTRHTARKCKKLLVIHDILKSCFGAVISKFDVVRAQRLIMQKDPMDANKCELKVTETELQRYRRQLQDAQNDVKEKMEFVDT</sequence>
<gene>
    <name evidence="2" type="ORF">Ae201684_004300</name>
</gene>
<protein>
    <submittedName>
        <fullName evidence="2">Uncharacterized protein</fullName>
    </submittedName>
</protein>
<proteinExistence type="predicted"/>
<evidence type="ECO:0000313" key="2">
    <source>
        <dbReference type="EMBL" id="KAF0740301.1"/>
    </source>
</evidence>
<comment type="caution">
    <text evidence="2">The sequence shown here is derived from an EMBL/GenBank/DDBJ whole genome shotgun (WGS) entry which is preliminary data.</text>
</comment>